<comment type="similarity">
    <text evidence="1 4">Belongs to the CRISPR-associated protein Cas6/Cse3/CasE family.</text>
</comment>
<dbReference type="Gene3D" id="3.30.70.1900">
    <property type="match status" value="1"/>
</dbReference>
<dbReference type="GO" id="GO:0051607">
    <property type="term" value="P:defense response to virus"/>
    <property type="evidence" value="ECO:0007669"/>
    <property type="project" value="UniProtKB-KW"/>
</dbReference>
<sequence length="246" mass="28635">MRVYINFTFDKLELPTEYNHILQAFVLNLIDDEEYRKFLHDKGYTFGKRLYKLFSFSRLLGRFQIDSQTKTIKFFDHVVLIISTADERLIEFVVDRVGRFENLRLGRNFVVPAKIEIFELPETDHIVVSTKSPITVYSTVDKDGKKYTLYHSPHDEIFSKLLEENLKRKFHAAFGKEFQGQLRIKNIAPNPKRVVVGYKERKLDAWITVLELEGDYEILKLAYDAGLGSKNSAGFGCIELVGRDII</sequence>
<dbReference type="PANTHER" id="PTHR36984">
    <property type="entry name" value="CRISPR-ASSOCIATED ENDORIBONUCLEASE CAS6 1"/>
    <property type="match status" value="1"/>
</dbReference>
<evidence type="ECO:0000256" key="5">
    <source>
        <dbReference type="PIRSR" id="PIRSR005054-1"/>
    </source>
</evidence>
<proteinExistence type="inferred from homology"/>
<dbReference type="KEGG" id="fng:JM64_00825"/>
<evidence type="ECO:0000259" key="6">
    <source>
        <dbReference type="Pfam" id="PF01881"/>
    </source>
</evidence>
<dbReference type="Pfam" id="PF01881">
    <property type="entry name" value="Cas_Cas6_C"/>
    <property type="match status" value="1"/>
</dbReference>
<dbReference type="PIRSF" id="PIRSF005054">
    <property type="entry name" value="PF1131"/>
    <property type="match status" value="1"/>
</dbReference>
<name>A0A172T157_FERPE</name>
<evidence type="ECO:0000313" key="7">
    <source>
        <dbReference type="EMBL" id="ANE40728.1"/>
    </source>
</evidence>
<feature type="domain" description="CRISPR associated protein Cas6 C-terminal" evidence="6">
    <location>
        <begin position="123"/>
        <end position="240"/>
    </location>
</feature>
<dbReference type="OrthoDB" id="9797488at2"/>
<dbReference type="GO" id="GO:0016788">
    <property type="term" value="F:hydrolase activity, acting on ester bonds"/>
    <property type="evidence" value="ECO:0007669"/>
    <property type="project" value="InterPro"/>
</dbReference>
<dbReference type="Proteomes" id="UP000077096">
    <property type="component" value="Chromosome"/>
</dbReference>
<dbReference type="GO" id="GO:0003723">
    <property type="term" value="F:RNA binding"/>
    <property type="evidence" value="ECO:0007669"/>
    <property type="project" value="UniProtKB-KW"/>
</dbReference>
<dbReference type="Gene3D" id="3.30.70.1890">
    <property type="match status" value="1"/>
</dbReference>
<comment type="function">
    <text evidence="4">CRISPR (clustered regularly interspaced short palindromic repeat), is an adaptive immune system that provides protection against mobile genetic elements (viruses, transposable elements and conjugative plasmids). CRISPR clusters contain sequences complementary to antecedent mobile elements and target invading nucleic acids. CRISPR clusters are transcribed and processed into CRISPR RNA (crRNA).</text>
</comment>
<evidence type="ECO:0000313" key="8">
    <source>
        <dbReference type="Proteomes" id="UP000077096"/>
    </source>
</evidence>
<dbReference type="EMBL" id="CP011393">
    <property type="protein sequence ID" value="ANE40728.1"/>
    <property type="molecule type" value="Genomic_DNA"/>
</dbReference>
<dbReference type="PANTHER" id="PTHR36984:SF1">
    <property type="entry name" value="CRISPR-ASSOCIATED ENDORIBONUCLEASE CAS6 1"/>
    <property type="match status" value="1"/>
</dbReference>
<keyword evidence="3" id="KW-0051">Antiviral defense</keyword>
<evidence type="ECO:0000256" key="1">
    <source>
        <dbReference type="ARBA" id="ARBA00005937"/>
    </source>
</evidence>
<protein>
    <recommendedName>
        <fullName evidence="4">CRISPR-associated endoribonuclease</fullName>
    </recommendedName>
</protein>
<dbReference type="NCBIfam" id="TIGR01877">
    <property type="entry name" value="cas_cas6"/>
    <property type="match status" value="1"/>
</dbReference>
<evidence type="ECO:0000256" key="2">
    <source>
        <dbReference type="ARBA" id="ARBA00022884"/>
    </source>
</evidence>
<evidence type="ECO:0000256" key="3">
    <source>
        <dbReference type="ARBA" id="ARBA00023118"/>
    </source>
</evidence>
<dbReference type="InterPro" id="IPR049435">
    <property type="entry name" value="Cas_Cas6_C"/>
</dbReference>
<accession>A0A172T157</accession>
<feature type="site" description="Transition state stabilizer" evidence="5">
    <location>
        <position position="52"/>
    </location>
</feature>
<dbReference type="AlphaFoldDB" id="A0A172T157"/>
<reference evidence="7 8" key="1">
    <citation type="submission" date="2014-08" db="EMBL/GenBank/DDBJ databases">
        <title>Fervidobacterium pennivorans DYC genome.</title>
        <authorList>
            <person name="Wushke S."/>
        </authorList>
    </citation>
    <scope>NUCLEOTIDE SEQUENCE [LARGE SCALE GENOMIC DNA]</scope>
    <source>
        <strain evidence="7 8">DYC</strain>
    </source>
</reference>
<gene>
    <name evidence="7" type="ORF">JM64_00825</name>
</gene>
<organism evidence="7 8">
    <name type="scientific">Fervidobacterium pennivorans</name>
    <dbReference type="NCBI Taxonomy" id="93466"/>
    <lineage>
        <taxon>Bacteria</taxon>
        <taxon>Thermotogati</taxon>
        <taxon>Thermotogota</taxon>
        <taxon>Thermotogae</taxon>
        <taxon>Thermotogales</taxon>
        <taxon>Fervidobacteriaceae</taxon>
        <taxon>Fervidobacterium</taxon>
    </lineage>
</organism>
<dbReference type="PATRIC" id="fig|93466.3.peg.191"/>
<keyword evidence="2" id="KW-0694">RNA-binding</keyword>
<dbReference type="InterPro" id="IPR010156">
    <property type="entry name" value="CRISPR-assoc_prot_Cas6"/>
</dbReference>
<dbReference type="InterPro" id="IPR045747">
    <property type="entry name" value="CRISPR-assoc_prot_Cas6_N_sf"/>
</dbReference>
<dbReference type="CDD" id="cd21140">
    <property type="entry name" value="Cas6_I-like"/>
    <property type="match status" value="1"/>
</dbReference>
<evidence type="ECO:0000256" key="4">
    <source>
        <dbReference type="PIRNR" id="PIRNR005054"/>
    </source>
</evidence>